<comment type="caution">
    <text evidence="2">The sequence shown here is derived from an EMBL/GenBank/DDBJ whole genome shotgun (WGS) entry which is preliminary data.</text>
</comment>
<organism evidence="2 3">
    <name type="scientific">Zoogloea dura</name>
    <dbReference type="NCBI Taxonomy" id="2728840"/>
    <lineage>
        <taxon>Bacteria</taxon>
        <taxon>Pseudomonadati</taxon>
        <taxon>Pseudomonadota</taxon>
        <taxon>Betaproteobacteria</taxon>
        <taxon>Rhodocyclales</taxon>
        <taxon>Zoogloeaceae</taxon>
        <taxon>Zoogloea</taxon>
    </lineage>
</organism>
<keyword evidence="3" id="KW-1185">Reference proteome</keyword>
<dbReference type="AlphaFoldDB" id="A0A848GCK5"/>
<protein>
    <submittedName>
        <fullName evidence="2">DUF1329 domain-containing protein</fullName>
    </submittedName>
</protein>
<dbReference type="Pfam" id="PF07044">
    <property type="entry name" value="DUF1329"/>
    <property type="match status" value="1"/>
</dbReference>
<evidence type="ECO:0000256" key="1">
    <source>
        <dbReference type="SAM" id="SignalP"/>
    </source>
</evidence>
<evidence type="ECO:0000313" key="2">
    <source>
        <dbReference type="EMBL" id="NML28123.1"/>
    </source>
</evidence>
<name>A0A848GCK5_9RHOO</name>
<accession>A0A848GCK5</accession>
<dbReference type="Gene3D" id="2.50.20.10">
    <property type="entry name" value="Lipoprotein localisation LolA/LolB/LppX"/>
    <property type="match status" value="1"/>
</dbReference>
<dbReference type="Proteomes" id="UP000580043">
    <property type="component" value="Unassembled WGS sequence"/>
</dbReference>
<dbReference type="InterPro" id="IPR010752">
    <property type="entry name" value="DUF1329"/>
</dbReference>
<feature type="chain" id="PRO_5033013083" evidence="1">
    <location>
        <begin position="30"/>
        <end position="456"/>
    </location>
</feature>
<dbReference type="CDD" id="cd16329">
    <property type="entry name" value="LolA_like"/>
    <property type="match status" value="1"/>
</dbReference>
<proteinExistence type="predicted"/>
<evidence type="ECO:0000313" key="3">
    <source>
        <dbReference type="Proteomes" id="UP000580043"/>
    </source>
</evidence>
<reference evidence="2 3" key="1">
    <citation type="submission" date="2020-04" db="EMBL/GenBank/DDBJ databases">
        <title>Zoogloea sp. G-4-1-14 isolated from soil.</title>
        <authorList>
            <person name="Dahal R.H."/>
        </authorList>
    </citation>
    <scope>NUCLEOTIDE SEQUENCE [LARGE SCALE GENOMIC DNA]</scope>
    <source>
        <strain evidence="2 3">G-4-1-14</strain>
    </source>
</reference>
<dbReference type="RefSeq" id="WP_169147657.1">
    <property type="nucleotide sequence ID" value="NZ_JABBGA010000022.1"/>
</dbReference>
<gene>
    <name evidence="2" type="ORF">HHL15_20395</name>
</gene>
<sequence length="456" mass="51857">MIRPQLTRYPARHLAGLLLLPFAVGAAHAALTAQEIARLGKDLTPVGAERAGNAAGTIPAWTGGLTKPPAGFDIKQGHANPYADEKPLYTITAQNWEQYKKVLSDGHIAMLKRYPETYRLNVYPSHRSAALPQADYDQIREQAAKVTVTASGTGLDNWERSVVPFPIPKSGLEAIWNHQVRSRAGGIDRRHLIGSVNPNGSFNAYGVEESWIFAQNMDRQESNRFWYFMARMYSPADVSGEVVMVHEPLDFARDGRLAWVYNAGLRRVRRAPQIIYDSPGSFSEGTRTEDDYDMYNGPTDRYTWKLVGKRELLIPYNSYAIHSKKLKAKDVVKPQHLDPSLTRYELHRVWVVEAALKDGMRHIYGKRVFYIDEDSWTIAVKELYDGRGQLWRVGEAQLMQYYDVPLPYYAFENMYDLQDGRYFVAGLSNEEGPWRFGAKARRADFDPDALRRSGTK</sequence>
<keyword evidence="1" id="KW-0732">Signal</keyword>
<dbReference type="EMBL" id="JABBGA010000022">
    <property type="protein sequence ID" value="NML28123.1"/>
    <property type="molecule type" value="Genomic_DNA"/>
</dbReference>
<feature type="signal peptide" evidence="1">
    <location>
        <begin position="1"/>
        <end position="29"/>
    </location>
</feature>